<dbReference type="Proteomes" id="UP001066276">
    <property type="component" value="Chromosome 8"/>
</dbReference>
<dbReference type="AlphaFoldDB" id="A0AAV7NWU8"/>
<protein>
    <submittedName>
        <fullName evidence="1">Uncharacterized protein</fullName>
    </submittedName>
</protein>
<evidence type="ECO:0000313" key="1">
    <source>
        <dbReference type="EMBL" id="KAJ1117305.1"/>
    </source>
</evidence>
<evidence type="ECO:0000313" key="2">
    <source>
        <dbReference type="Proteomes" id="UP001066276"/>
    </source>
</evidence>
<sequence>MPEARCRRSARQSFGALGVQGFFPHRSRRSWEGGGLASWWAEQPKTSGGPETFGVTESAGRVTRAVFAAA</sequence>
<proteinExistence type="predicted"/>
<comment type="caution">
    <text evidence="1">The sequence shown here is derived from an EMBL/GenBank/DDBJ whole genome shotgun (WGS) entry which is preliminary data.</text>
</comment>
<name>A0AAV7NWU8_PLEWA</name>
<organism evidence="1 2">
    <name type="scientific">Pleurodeles waltl</name>
    <name type="common">Iberian ribbed newt</name>
    <dbReference type="NCBI Taxonomy" id="8319"/>
    <lineage>
        <taxon>Eukaryota</taxon>
        <taxon>Metazoa</taxon>
        <taxon>Chordata</taxon>
        <taxon>Craniata</taxon>
        <taxon>Vertebrata</taxon>
        <taxon>Euteleostomi</taxon>
        <taxon>Amphibia</taxon>
        <taxon>Batrachia</taxon>
        <taxon>Caudata</taxon>
        <taxon>Salamandroidea</taxon>
        <taxon>Salamandridae</taxon>
        <taxon>Pleurodelinae</taxon>
        <taxon>Pleurodeles</taxon>
    </lineage>
</organism>
<dbReference type="EMBL" id="JANPWB010000012">
    <property type="protein sequence ID" value="KAJ1117305.1"/>
    <property type="molecule type" value="Genomic_DNA"/>
</dbReference>
<accession>A0AAV7NWU8</accession>
<gene>
    <name evidence="1" type="ORF">NDU88_005505</name>
</gene>
<keyword evidence="2" id="KW-1185">Reference proteome</keyword>
<reference evidence="1" key="1">
    <citation type="journal article" date="2022" name="bioRxiv">
        <title>Sequencing and chromosome-scale assembly of the giantPleurodeles waltlgenome.</title>
        <authorList>
            <person name="Brown T."/>
            <person name="Elewa A."/>
            <person name="Iarovenko S."/>
            <person name="Subramanian E."/>
            <person name="Araus A.J."/>
            <person name="Petzold A."/>
            <person name="Susuki M."/>
            <person name="Suzuki K.-i.T."/>
            <person name="Hayashi T."/>
            <person name="Toyoda A."/>
            <person name="Oliveira C."/>
            <person name="Osipova E."/>
            <person name="Leigh N.D."/>
            <person name="Simon A."/>
            <person name="Yun M.H."/>
        </authorList>
    </citation>
    <scope>NUCLEOTIDE SEQUENCE</scope>
    <source>
        <strain evidence="1">20211129_DDA</strain>
        <tissue evidence="1">Liver</tissue>
    </source>
</reference>